<evidence type="ECO:0000313" key="1">
    <source>
        <dbReference type="EMBL" id="GMN65901.1"/>
    </source>
</evidence>
<dbReference type="AlphaFoldDB" id="A0AA88JB74"/>
<sequence length="165" mass="17894">MHWQEKQLDHEAHFGSSSSSRDVARKSNWIHPGLEIEFSGDVARRAMVGWRRLAGREASEDMISEFAGAVENLADHGREGNDLIGELGGQEIHQITSKDFRSVALCSISFISLSSHYNGLVNGDASAAAAAAGEALGEAQFRYKNAVAWLRAALAAIPNSLRVNF</sequence>
<reference evidence="1" key="1">
    <citation type="submission" date="2023-07" db="EMBL/GenBank/DDBJ databases">
        <title>draft genome sequence of fig (Ficus carica).</title>
        <authorList>
            <person name="Takahashi T."/>
            <person name="Nishimura K."/>
        </authorList>
    </citation>
    <scope>NUCLEOTIDE SEQUENCE</scope>
</reference>
<keyword evidence="2" id="KW-1185">Reference proteome</keyword>
<proteinExistence type="predicted"/>
<comment type="caution">
    <text evidence="1">The sequence shown here is derived from an EMBL/GenBank/DDBJ whole genome shotgun (WGS) entry which is preliminary data.</text>
</comment>
<protein>
    <submittedName>
        <fullName evidence="1">Uncharacterized protein</fullName>
    </submittedName>
</protein>
<evidence type="ECO:0000313" key="2">
    <source>
        <dbReference type="Proteomes" id="UP001187192"/>
    </source>
</evidence>
<dbReference type="EMBL" id="BTGU01000270">
    <property type="protein sequence ID" value="GMN65901.1"/>
    <property type="molecule type" value="Genomic_DNA"/>
</dbReference>
<accession>A0AA88JB74</accession>
<name>A0AA88JB74_FICCA</name>
<dbReference type="Proteomes" id="UP001187192">
    <property type="component" value="Unassembled WGS sequence"/>
</dbReference>
<organism evidence="1 2">
    <name type="scientific">Ficus carica</name>
    <name type="common">Common fig</name>
    <dbReference type="NCBI Taxonomy" id="3494"/>
    <lineage>
        <taxon>Eukaryota</taxon>
        <taxon>Viridiplantae</taxon>
        <taxon>Streptophyta</taxon>
        <taxon>Embryophyta</taxon>
        <taxon>Tracheophyta</taxon>
        <taxon>Spermatophyta</taxon>
        <taxon>Magnoliopsida</taxon>
        <taxon>eudicotyledons</taxon>
        <taxon>Gunneridae</taxon>
        <taxon>Pentapetalae</taxon>
        <taxon>rosids</taxon>
        <taxon>fabids</taxon>
        <taxon>Rosales</taxon>
        <taxon>Moraceae</taxon>
        <taxon>Ficeae</taxon>
        <taxon>Ficus</taxon>
    </lineage>
</organism>
<gene>
    <name evidence="1" type="ORF">TIFTF001_034970</name>
</gene>